<sequence>DGCRHIVRSFVLYGVVGTSCIDIESNLSPAFQTKSNGNQGLKVTPRTKDQRRINKQPAQQHNK</sequence>
<feature type="compositionally biased region" description="Polar residues" evidence="1">
    <location>
        <begin position="29"/>
        <end position="41"/>
    </location>
</feature>
<keyword evidence="3" id="KW-1185">Reference proteome</keyword>
<feature type="non-terminal residue" evidence="2">
    <location>
        <position position="1"/>
    </location>
</feature>
<dbReference type="AlphaFoldDB" id="A0AAE0SIZ9"/>
<dbReference type="Proteomes" id="UP001195483">
    <property type="component" value="Unassembled WGS sequence"/>
</dbReference>
<reference evidence="2" key="2">
    <citation type="journal article" date="2021" name="Genome Biol. Evol.">
        <title>Developing a high-quality reference genome for a parasitic bivalve with doubly uniparental inheritance (Bivalvia: Unionida).</title>
        <authorList>
            <person name="Smith C.H."/>
        </authorList>
    </citation>
    <scope>NUCLEOTIDE SEQUENCE</scope>
    <source>
        <strain evidence="2">CHS0354</strain>
        <tissue evidence="2">Mantle</tissue>
    </source>
</reference>
<protein>
    <submittedName>
        <fullName evidence="2">Uncharacterized protein</fullName>
    </submittedName>
</protein>
<comment type="caution">
    <text evidence="2">The sequence shown here is derived from an EMBL/GenBank/DDBJ whole genome shotgun (WGS) entry which is preliminary data.</text>
</comment>
<feature type="region of interest" description="Disordered" evidence="1">
    <location>
        <begin position="29"/>
        <end position="63"/>
    </location>
</feature>
<evidence type="ECO:0000313" key="2">
    <source>
        <dbReference type="EMBL" id="KAK3592882.1"/>
    </source>
</evidence>
<accession>A0AAE0SIZ9</accession>
<organism evidence="2 3">
    <name type="scientific">Potamilus streckersoni</name>
    <dbReference type="NCBI Taxonomy" id="2493646"/>
    <lineage>
        <taxon>Eukaryota</taxon>
        <taxon>Metazoa</taxon>
        <taxon>Spiralia</taxon>
        <taxon>Lophotrochozoa</taxon>
        <taxon>Mollusca</taxon>
        <taxon>Bivalvia</taxon>
        <taxon>Autobranchia</taxon>
        <taxon>Heteroconchia</taxon>
        <taxon>Palaeoheterodonta</taxon>
        <taxon>Unionida</taxon>
        <taxon>Unionoidea</taxon>
        <taxon>Unionidae</taxon>
        <taxon>Ambleminae</taxon>
        <taxon>Lampsilini</taxon>
        <taxon>Potamilus</taxon>
    </lineage>
</organism>
<gene>
    <name evidence="2" type="ORF">CHS0354_004105</name>
</gene>
<dbReference type="EMBL" id="JAEAOA010000316">
    <property type="protein sequence ID" value="KAK3592882.1"/>
    <property type="molecule type" value="Genomic_DNA"/>
</dbReference>
<evidence type="ECO:0000313" key="3">
    <source>
        <dbReference type="Proteomes" id="UP001195483"/>
    </source>
</evidence>
<reference evidence="2" key="1">
    <citation type="journal article" date="2021" name="Genome Biol. Evol.">
        <title>A High-Quality Reference Genome for a Parasitic Bivalve with Doubly Uniparental Inheritance (Bivalvia: Unionida).</title>
        <authorList>
            <person name="Smith C.H."/>
        </authorList>
    </citation>
    <scope>NUCLEOTIDE SEQUENCE</scope>
    <source>
        <strain evidence="2">CHS0354</strain>
    </source>
</reference>
<name>A0AAE0SIZ9_9BIVA</name>
<proteinExistence type="predicted"/>
<reference evidence="2" key="3">
    <citation type="submission" date="2023-05" db="EMBL/GenBank/DDBJ databases">
        <authorList>
            <person name="Smith C.H."/>
        </authorList>
    </citation>
    <scope>NUCLEOTIDE SEQUENCE</scope>
    <source>
        <strain evidence="2">CHS0354</strain>
        <tissue evidence="2">Mantle</tissue>
    </source>
</reference>
<evidence type="ECO:0000256" key="1">
    <source>
        <dbReference type="SAM" id="MobiDB-lite"/>
    </source>
</evidence>